<keyword evidence="4" id="KW-0456">Lyase</keyword>
<comment type="cofactor">
    <cofactor evidence="1">
        <name>pyridoxal 5'-phosphate</name>
        <dbReference type="ChEBI" id="CHEBI:597326"/>
    </cofactor>
</comment>
<comment type="similarity">
    <text evidence="2">Belongs to the serine/threonine dehydratase family.</text>
</comment>
<dbReference type="HOGENOM" id="CLU_021152_4_2_12"/>
<reference evidence="6 7" key="1">
    <citation type="journal article" date="2010" name="Stand. Genomic Sci.">
        <title>Complete genome sequence of Spirochaeta smaragdinae type strain (SEBR 4228).</title>
        <authorList>
            <person name="Mavromatis K."/>
            <person name="Yasawong M."/>
            <person name="Chertkov O."/>
            <person name="Lapidus A."/>
            <person name="Lucas S."/>
            <person name="Nolan M."/>
            <person name="Del Rio T.G."/>
            <person name="Tice H."/>
            <person name="Cheng J.F."/>
            <person name="Pitluck S."/>
            <person name="Liolios K."/>
            <person name="Ivanova N."/>
            <person name="Tapia R."/>
            <person name="Han C."/>
            <person name="Bruce D."/>
            <person name="Goodwin L."/>
            <person name="Pati A."/>
            <person name="Chen A."/>
            <person name="Palaniappan K."/>
            <person name="Land M."/>
            <person name="Hauser L."/>
            <person name="Chang Y.J."/>
            <person name="Jeffries C.D."/>
            <person name="Detter J.C."/>
            <person name="Rohde M."/>
            <person name="Brambilla E."/>
            <person name="Spring S."/>
            <person name="Goker M."/>
            <person name="Sikorski J."/>
            <person name="Woyke T."/>
            <person name="Bristow J."/>
            <person name="Eisen J.A."/>
            <person name="Markowitz V."/>
            <person name="Hugenholtz P."/>
            <person name="Klenk H.P."/>
            <person name="Kyrpides N.C."/>
        </authorList>
    </citation>
    <scope>NUCLEOTIDE SEQUENCE [LARGE SCALE GENOMIC DNA]</scope>
    <source>
        <strain evidence="7">DSM 11293 / JCM 15392 / SEBR 4228</strain>
    </source>
</reference>
<dbReference type="FunFam" id="3.40.50.1100:FF:000005">
    <property type="entry name" value="Threonine dehydratase catabolic"/>
    <property type="match status" value="1"/>
</dbReference>
<dbReference type="AlphaFoldDB" id="E1RBI6"/>
<dbReference type="SUPFAM" id="SSF53686">
    <property type="entry name" value="Tryptophan synthase beta subunit-like PLP-dependent enzymes"/>
    <property type="match status" value="1"/>
</dbReference>
<dbReference type="OrthoDB" id="9811476at2"/>
<dbReference type="EMBL" id="CP002116">
    <property type="protein sequence ID" value="ADK79716.1"/>
    <property type="molecule type" value="Genomic_DNA"/>
</dbReference>
<dbReference type="eggNOG" id="COG1171">
    <property type="taxonomic scope" value="Bacteria"/>
</dbReference>
<evidence type="ECO:0000313" key="7">
    <source>
        <dbReference type="Proteomes" id="UP000002318"/>
    </source>
</evidence>
<dbReference type="KEGG" id="ssm:Spirs_0571"/>
<organism evidence="6 7">
    <name type="scientific">Sediminispirochaeta smaragdinae (strain DSM 11293 / JCM 15392 / SEBR 4228)</name>
    <name type="common">Spirochaeta smaragdinae</name>
    <dbReference type="NCBI Taxonomy" id="573413"/>
    <lineage>
        <taxon>Bacteria</taxon>
        <taxon>Pseudomonadati</taxon>
        <taxon>Spirochaetota</taxon>
        <taxon>Spirochaetia</taxon>
        <taxon>Spirochaetales</taxon>
        <taxon>Spirochaetaceae</taxon>
        <taxon>Sediminispirochaeta</taxon>
    </lineage>
</organism>
<dbReference type="PANTHER" id="PTHR48078:SF6">
    <property type="entry name" value="L-THREONINE DEHYDRATASE CATABOLIC TDCB"/>
    <property type="match status" value="1"/>
</dbReference>
<evidence type="ECO:0000256" key="2">
    <source>
        <dbReference type="ARBA" id="ARBA00010869"/>
    </source>
</evidence>
<dbReference type="GO" id="GO:0009097">
    <property type="term" value="P:isoleucine biosynthetic process"/>
    <property type="evidence" value="ECO:0007669"/>
    <property type="project" value="TreeGrafter"/>
</dbReference>
<dbReference type="GO" id="GO:0004794">
    <property type="term" value="F:threonine deaminase activity"/>
    <property type="evidence" value="ECO:0007669"/>
    <property type="project" value="TreeGrafter"/>
</dbReference>
<dbReference type="GO" id="GO:0006567">
    <property type="term" value="P:L-threonine catabolic process"/>
    <property type="evidence" value="ECO:0007669"/>
    <property type="project" value="TreeGrafter"/>
</dbReference>
<keyword evidence="7" id="KW-1185">Reference proteome</keyword>
<dbReference type="STRING" id="573413.Spirs_0571"/>
<feature type="domain" description="Tryptophan synthase beta chain-like PALP" evidence="5">
    <location>
        <begin position="21"/>
        <end position="309"/>
    </location>
</feature>
<dbReference type="Pfam" id="PF00291">
    <property type="entry name" value="PALP"/>
    <property type="match status" value="1"/>
</dbReference>
<protein>
    <submittedName>
        <fullName evidence="6">Pyridoxal-5'-phosphate-dependent protein beta subunit</fullName>
    </submittedName>
</protein>
<evidence type="ECO:0000256" key="1">
    <source>
        <dbReference type="ARBA" id="ARBA00001933"/>
    </source>
</evidence>
<dbReference type="GO" id="GO:0003941">
    <property type="term" value="F:L-serine ammonia-lyase activity"/>
    <property type="evidence" value="ECO:0007669"/>
    <property type="project" value="TreeGrafter"/>
</dbReference>
<evidence type="ECO:0000259" key="5">
    <source>
        <dbReference type="Pfam" id="PF00291"/>
    </source>
</evidence>
<dbReference type="RefSeq" id="WP_013253180.1">
    <property type="nucleotide sequence ID" value="NC_014364.1"/>
</dbReference>
<dbReference type="GO" id="GO:0006565">
    <property type="term" value="P:L-serine catabolic process"/>
    <property type="evidence" value="ECO:0007669"/>
    <property type="project" value="TreeGrafter"/>
</dbReference>
<accession>E1RBI6</accession>
<dbReference type="Gene3D" id="3.40.50.1100">
    <property type="match status" value="2"/>
</dbReference>
<dbReference type="InterPro" id="IPR036052">
    <property type="entry name" value="TrpB-like_PALP_sf"/>
</dbReference>
<evidence type="ECO:0000256" key="4">
    <source>
        <dbReference type="ARBA" id="ARBA00023239"/>
    </source>
</evidence>
<keyword evidence="3" id="KW-0663">Pyridoxal phosphate</keyword>
<dbReference type="InterPro" id="IPR001926">
    <property type="entry name" value="TrpB-like_PALP"/>
</dbReference>
<dbReference type="PANTHER" id="PTHR48078">
    <property type="entry name" value="THREONINE DEHYDRATASE, MITOCHONDRIAL-RELATED"/>
    <property type="match status" value="1"/>
</dbReference>
<proteinExistence type="inferred from homology"/>
<name>E1RBI6_SEDSS</name>
<evidence type="ECO:0000256" key="3">
    <source>
        <dbReference type="ARBA" id="ARBA00022898"/>
    </source>
</evidence>
<dbReference type="InterPro" id="IPR050147">
    <property type="entry name" value="Ser/Thr_Dehydratase"/>
</dbReference>
<dbReference type="Proteomes" id="UP000002318">
    <property type="component" value="Chromosome"/>
</dbReference>
<gene>
    <name evidence="6" type="ordered locus">Spirs_0571</name>
</gene>
<evidence type="ECO:0000313" key="6">
    <source>
        <dbReference type="EMBL" id="ADK79716.1"/>
    </source>
</evidence>
<dbReference type="CDD" id="cd01562">
    <property type="entry name" value="Thr-dehyd"/>
    <property type="match status" value="1"/>
</dbReference>
<sequence>MNTMPNLRDVYTARNRIKGYAIRTPFIASPALAEEAGAAAVYLKLESLQNTGAFKVRGAANKILGLSEEERQRGVVTFSTGNHGKAVAFVAGKSGIPATVCLSEHVPSYRAELIRSFGATVHIEGQSQDEAEAAYERMRKEKGLVPVVPFDDPAIVAGQGTIALEMLEERPDLDVLLVPLSGGGLLAGVALCAKSVNPAIKVVGVSIERSPAMLESLKAGHPVAVEEKDTLADSLLGGIGAENHYTLPLISRYVDDHIVVGEEEIRKGLYYALKKHSLVIEGAAAVGIAAILAGKVSASGGSVGLVVSGSSVELDRYIEVVRREADAES</sequence>